<evidence type="ECO:0000313" key="4">
    <source>
        <dbReference type="Proteomes" id="UP000504636"/>
    </source>
</evidence>
<feature type="transmembrane region" description="Helical" evidence="2">
    <location>
        <begin position="211"/>
        <end position="234"/>
    </location>
</feature>
<proteinExistence type="predicted"/>
<dbReference type="GeneID" id="54467871"/>
<feature type="compositionally biased region" description="Basic and acidic residues" evidence="1">
    <location>
        <begin position="400"/>
        <end position="409"/>
    </location>
</feature>
<sequence>MSLPNIPTKSTKSPDLPGFPSPEDGGGAKAFEPSCPSEGIWYACAQGSGSQFAGCCTQEACDGNGCPLGALQPATFNPAYFASFKDLGCPSDSQFYTCNATTPPFWGCCKSDPCVQGHCPSGDLRAAYFATPEEFSEYSATGGPSSAVATSTSSPNSSAKVSVEASSASTSISSSSSSSASASSGSITNALTAPTSVPTVVVTSHKSNTGAIAGGAAGGVAVLAIIIGLVIYFARHAKKSRKESNNTLQTRLSFPPGAGQPDIIETPKSSNPQDSIPPAYTSPAPSYQKYHHAASPKPTAYELPSNPAMSPGLYSPTASSPLSQGDGLSRKGVSPTGGTPSDPFMPHRLSEAPGDVKYPVELDSAHHIPTAQTPQSPSSVRSSGANWTGHAWQSGPDRGLAIKEVDEGQKTGGPGPANEGT</sequence>
<reference evidence="3 5" key="1">
    <citation type="journal article" date="2020" name="Stud. Mycol.">
        <title>101 Dothideomycetes genomes: a test case for predicting lifestyles and emergence of pathogens.</title>
        <authorList>
            <person name="Haridas S."/>
            <person name="Albert R."/>
            <person name="Binder M."/>
            <person name="Bloem J."/>
            <person name="Labutti K."/>
            <person name="Salamov A."/>
            <person name="Andreopoulos B."/>
            <person name="Baker S."/>
            <person name="Barry K."/>
            <person name="Bills G."/>
            <person name="Bluhm B."/>
            <person name="Cannon C."/>
            <person name="Castanera R."/>
            <person name="Culley D."/>
            <person name="Daum C."/>
            <person name="Ezra D."/>
            <person name="Gonzalez J."/>
            <person name="Henrissat B."/>
            <person name="Kuo A."/>
            <person name="Liang C."/>
            <person name="Lipzen A."/>
            <person name="Lutzoni F."/>
            <person name="Magnuson J."/>
            <person name="Mondo S."/>
            <person name="Nolan M."/>
            <person name="Ohm R."/>
            <person name="Pangilinan J."/>
            <person name="Park H.-J."/>
            <person name="Ramirez L."/>
            <person name="Alfaro M."/>
            <person name="Sun H."/>
            <person name="Tritt A."/>
            <person name="Yoshinaga Y."/>
            <person name="Zwiers L.-H."/>
            <person name="Turgeon B."/>
            <person name="Goodwin S."/>
            <person name="Spatafora J."/>
            <person name="Crous P."/>
            <person name="Grigoriev I."/>
        </authorList>
    </citation>
    <scope>NUCLEOTIDE SEQUENCE</scope>
    <source>
        <strain evidence="3 5">CBS 304.34</strain>
    </source>
</reference>
<organism evidence="3">
    <name type="scientific">Mytilinidion resinicola</name>
    <dbReference type="NCBI Taxonomy" id="574789"/>
    <lineage>
        <taxon>Eukaryota</taxon>
        <taxon>Fungi</taxon>
        <taxon>Dikarya</taxon>
        <taxon>Ascomycota</taxon>
        <taxon>Pezizomycotina</taxon>
        <taxon>Dothideomycetes</taxon>
        <taxon>Pleosporomycetidae</taxon>
        <taxon>Mytilinidiales</taxon>
        <taxon>Mytilinidiaceae</taxon>
        <taxon>Mytilinidion</taxon>
    </lineage>
</organism>
<dbReference type="Proteomes" id="UP000504636">
    <property type="component" value="Unplaced"/>
</dbReference>
<keyword evidence="2" id="KW-0812">Transmembrane</keyword>
<keyword evidence="2" id="KW-0472">Membrane</keyword>
<dbReference type="RefSeq" id="XP_033582374.1">
    <property type="nucleotide sequence ID" value="XM_033726978.1"/>
</dbReference>
<keyword evidence="4" id="KW-1185">Reference proteome</keyword>
<feature type="region of interest" description="Disordered" evidence="1">
    <location>
        <begin position="240"/>
        <end position="421"/>
    </location>
</feature>
<dbReference type="EMBL" id="MU003694">
    <property type="protein sequence ID" value="KAF2815410.1"/>
    <property type="molecule type" value="Genomic_DNA"/>
</dbReference>
<feature type="compositionally biased region" description="Polar residues" evidence="1">
    <location>
        <begin position="1"/>
        <end position="13"/>
    </location>
</feature>
<accession>A0A6A6Z335</accession>
<feature type="region of interest" description="Disordered" evidence="1">
    <location>
        <begin position="1"/>
        <end position="30"/>
    </location>
</feature>
<reference evidence="5" key="3">
    <citation type="submission" date="2025-04" db="UniProtKB">
        <authorList>
            <consortium name="RefSeq"/>
        </authorList>
    </citation>
    <scope>IDENTIFICATION</scope>
    <source>
        <strain evidence="5">CBS 304.34</strain>
    </source>
</reference>
<reference evidence="5" key="2">
    <citation type="submission" date="2020-04" db="EMBL/GenBank/DDBJ databases">
        <authorList>
            <consortium name="NCBI Genome Project"/>
        </authorList>
    </citation>
    <scope>NUCLEOTIDE SEQUENCE</scope>
    <source>
        <strain evidence="5">CBS 304.34</strain>
    </source>
</reference>
<evidence type="ECO:0000256" key="2">
    <source>
        <dbReference type="SAM" id="Phobius"/>
    </source>
</evidence>
<feature type="compositionally biased region" description="Polar residues" evidence="1">
    <location>
        <begin position="370"/>
        <end position="386"/>
    </location>
</feature>
<name>A0A6A6Z335_9PEZI</name>
<dbReference type="OrthoDB" id="3692311at2759"/>
<evidence type="ECO:0000313" key="3">
    <source>
        <dbReference type="EMBL" id="KAF2815410.1"/>
    </source>
</evidence>
<protein>
    <submittedName>
        <fullName evidence="3 5">Uncharacterized protein</fullName>
    </submittedName>
</protein>
<evidence type="ECO:0000313" key="5">
    <source>
        <dbReference type="RefSeq" id="XP_033582374.1"/>
    </source>
</evidence>
<gene>
    <name evidence="3 5" type="ORF">BDZ99DRAFT_550197</name>
</gene>
<evidence type="ECO:0000256" key="1">
    <source>
        <dbReference type="SAM" id="MobiDB-lite"/>
    </source>
</evidence>
<keyword evidence="2" id="KW-1133">Transmembrane helix</keyword>
<dbReference type="AlphaFoldDB" id="A0A6A6Z335"/>